<reference evidence="2" key="1">
    <citation type="submission" date="2020-06" db="EMBL/GenBank/DDBJ databases">
        <title>Draft genome sequences of strains closely related to Aspergillus parafelis and Aspergillus hiratsukae.</title>
        <authorList>
            <person name="Dos Santos R.A.C."/>
            <person name="Rivero-Menendez O."/>
            <person name="Steenwyk J.L."/>
            <person name="Mead M.E."/>
            <person name="Goldman G.H."/>
            <person name="Alastruey-Izquierdo A."/>
            <person name="Rokas A."/>
        </authorList>
    </citation>
    <scope>NUCLEOTIDE SEQUENCE</scope>
    <source>
        <strain evidence="2">CNM-CM5793</strain>
    </source>
</reference>
<evidence type="ECO:0000256" key="1">
    <source>
        <dbReference type="SAM" id="MobiDB-lite"/>
    </source>
</evidence>
<sequence>MSFLSGLCGCFAPKCSPRSPSAPAPSQAMAQTHHHHHHNNSNFPSHHHPDEGPVYMTFDEDGYTPPIPLPRYTPRPMSSMQEKTLEAHMRDPPISSSRSIASLHDEKNPRDFTSTDGDEHELTSDVSSAISFPSSYGNTSTATRETPPPPYSPRISPAPSRSMSISSLYPPPLPPPPPMAHIAQPRPVLRRECLPRDLAGRGRVSFESQGQRRFSWESR</sequence>
<feature type="compositionally biased region" description="Low complexity" evidence="1">
    <location>
        <begin position="16"/>
        <end position="30"/>
    </location>
</feature>
<feature type="compositionally biased region" description="Polar residues" evidence="1">
    <location>
        <begin position="124"/>
        <end position="144"/>
    </location>
</feature>
<keyword evidence="3" id="KW-1185">Reference proteome</keyword>
<dbReference type="Proteomes" id="UP000630445">
    <property type="component" value="Unassembled WGS sequence"/>
</dbReference>
<dbReference type="OrthoDB" id="4508018at2759"/>
<feature type="region of interest" description="Disordered" evidence="1">
    <location>
        <begin position="200"/>
        <end position="219"/>
    </location>
</feature>
<accession>A0A8H6PEM3</accession>
<feature type="region of interest" description="Disordered" evidence="1">
    <location>
        <begin position="16"/>
        <end position="183"/>
    </location>
</feature>
<proteinExistence type="predicted"/>
<evidence type="ECO:0000313" key="3">
    <source>
        <dbReference type="Proteomes" id="UP000630445"/>
    </source>
</evidence>
<organism evidence="2 3">
    <name type="scientific">Aspergillus hiratsukae</name>
    <dbReference type="NCBI Taxonomy" id="1194566"/>
    <lineage>
        <taxon>Eukaryota</taxon>
        <taxon>Fungi</taxon>
        <taxon>Dikarya</taxon>
        <taxon>Ascomycota</taxon>
        <taxon>Pezizomycotina</taxon>
        <taxon>Eurotiomycetes</taxon>
        <taxon>Eurotiomycetidae</taxon>
        <taxon>Eurotiales</taxon>
        <taxon>Aspergillaceae</taxon>
        <taxon>Aspergillus</taxon>
        <taxon>Aspergillus subgen. Fumigati</taxon>
    </lineage>
</organism>
<dbReference type="EMBL" id="JACBAD010001879">
    <property type="protein sequence ID" value="KAF7131065.1"/>
    <property type="molecule type" value="Genomic_DNA"/>
</dbReference>
<protein>
    <submittedName>
        <fullName evidence="2">Uncharacterized protein</fullName>
    </submittedName>
</protein>
<comment type="caution">
    <text evidence="2">The sequence shown here is derived from an EMBL/GenBank/DDBJ whole genome shotgun (WGS) entry which is preliminary data.</text>
</comment>
<feature type="compositionally biased region" description="Low complexity" evidence="1">
    <location>
        <begin position="153"/>
        <end position="167"/>
    </location>
</feature>
<evidence type="ECO:0000313" key="2">
    <source>
        <dbReference type="EMBL" id="KAF7131065.1"/>
    </source>
</evidence>
<dbReference type="AlphaFoldDB" id="A0A8H6PEM3"/>
<feature type="compositionally biased region" description="Pro residues" evidence="1">
    <location>
        <begin position="169"/>
        <end position="179"/>
    </location>
</feature>
<gene>
    <name evidence="2" type="ORF">CNMCM5793_004052</name>
</gene>
<name>A0A8H6PEM3_9EURO</name>